<evidence type="ECO:0000313" key="2">
    <source>
        <dbReference type="Proteomes" id="UP001396334"/>
    </source>
</evidence>
<sequence length="87" mass="9472">MDQGDAGSEERAFIGDAASSLGRFVTRRVKRKENILIGSYVCFGRFLSANSARPGSARWQRRSRMAGCTVVLPGTSGSCWIDIWADG</sequence>
<keyword evidence="2" id="KW-1185">Reference proteome</keyword>
<evidence type="ECO:0000313" key="1">
    <source>
        <dbReference type="EMBL" id="KAK9018476.1"/>
    </source>
</evidence>
<organism evidence="1 2">
    <name type="scientific">Hibiscus sabdariffa</name>
    <name type="common">roselle</name>
    <dbReference type="NCBI Taxonomy" id="183260"/>
    <lineage>
        <taxon>Eukaryota</taxon>
        <taxon>Viridiplantae</taxon>
        <taxon>Streptophyta</taxon>
        <taxon>Embryophyta</taxon>
        <taxon>Tracheophyta</taxon>
        <taxon>Spermatophyta</taxon>
        <taxon>Magnoliopsida</taxon>
        <taxon>eudicotyledons</taxon>
        <taxon>Gunneridae</taxon>
        <taxon>Pentapetalae</taxon>
        <taxon>rosids</taxon>
        <taxon>malvids</taxon>
        <taxon>Malvales</taxon>
        <taxon>Malvaceae</taxon>
        <taxon>Malvoideae</taxon>
        <taxon>Hibiscus</taxon>
    </lineage>
</organism>
<proteinExistence type="predicted"/>
<name>A0ABR2RZS5_9ROSI</name>
<gene>
    <name evidence="1" type="ORF">V6N11_001450</name>
</gene>
<protein>
    <submittedName>
        <fullName evidence="1">Uncharacterized protein</fullName>
    </submittedName>
</protein>
<accession>A0ABR2RZS5</accession>
<reference evidence="1 2" key="1">
    <citation type="journal article" date="2024" name="G3 (Bethesda)">
        <title>Genome assembly of Hibiscus sabdariffa L. provides insights into metabolisms of medicinal natural products.</title>
        <authorList>
            <person name="Kim T."/>
        </authorList>
    </citation>
    <scope>NUCLEOTIDE SEQUENCE [LARGE SCALE GENOMIC DNA]</scope>
    <source>
        <strain evidence="1">TK-2024</strain>
        <tissue evidence="1">Old leaves</tissue>
    </source>
</reference>
<comment type="caution">
    <text evidence="1">The sequence shown here is derived from an EMBL/GenBank/DDBJ whole genome shotgun (WGS) entry which is preliminary data.</text>
</comment>
<dbReference type="EMBL" id="JBBPBN010000019">
    <property type="protein sequence ID" value="KAK9018476.1"/>
    <property type="molecule type" value="Genomic_DNA"/>
</dbReference>
<dbReference type="Proteomes" id="UP001396334">
    <property type="component" value="Unassembled WGS sequence"/>
</dbReference>